<evidence type="ECO:0000256" key="7">
    <source>
        <dbReference type="SAM" id="Phobius"/>
    </source>
</evidence>
<comment type="similarity">
    <text evidence="2">Belongs to the glycosyltransferase 31 family. Beta3-Gal-T subfamily.</text>
</comment>
<organism evidence="8">
    <name type="scientific">Clastoptera arizonana</name>
    <name type="common">Arizona spittle bug</name>
    <dbReference type="NCBI Taxonomy" id="38151"/>
    <lineage>
        <taxon>Eukaryota</taxon>
        <taxon>Metazoa</taxon>
        <taxon>Ecdysozoa</taxon>
        <taxon>Arthropoda</taxon>
        <taxon>Hexapoda</taxon>
        <taxon>Insecta</taxon>
        <taxon>Pterygota</taxon>
        <taxon>Neoptera</taxon>
        <taxon>Paraneoptera</taxon>
        <taxon>Hemiptera</taxon>
        <taxon>Auchenorrhyncha</taxon>
        <taxon>Cercopoidea</taxon>
        <taxon>Clastopteridae</taxon>
        <taxon>Clastoptera</taxon>
    </lineage>
</organism>
<evidence type="ECO:0000256" key="2">
    <source>
        <dbReference type="ARBA" id="ARBA00006462"/>
    </source>
</evidence>
<dbReference type="Gene3D" id="3.90.550.50">
    <property type="match status" value="1"/>
</dbReference>
<dbReference type="PANTHER" id="PTHR23033">
    <property type="entry name" value="BETA1,3-GALACTOSYLTRANSFERASE"/>
    <property type="match status" value="1"/>
</dbReference>
<dbReference type="GO" id="GO:0016020">
    <property type="term" value="C:membrane"/>
    <property type="evidence" value="ECO:0007669"/>
    <property type="project" value="UniProtKB-SubCell"/>
</dbReference>
<comment type="subcellular location">
    <subcellularLocation>
        <location evidence="1">Membrane</location>
        <topology evidence="1">Single-pass type II membrane protein</topology>
    </subcellularLocation>
</comment>
<dbReference type="GO" id="GO:0016263">
    <property type="term" value="F:glycoprotein-N-acetylgalactosamine 3-beta-galactosyltransferase activity"/>
    <property type="evidence" value="ECO:0007669"/>
    <property type="project" value="TreeGrafter"/>
</dbReference>
<evidence type="ECO:0000256" key="1">
    <source>
        <dbReference type="ARBA" id="ARBA00004606"/>
    </source>
</evidence>
<name>A0A1B6DUF3_9HEMI</name>
<evidence type="ECO:0000256" key="4">
    <source>
        <dbReference type="ARBA" id="ARBA00022968"/>
    </source>
</evidence>
<dbReference type="EMBL" id="GEDC01007991">
    <property type="protein sequence ID" value="JAS29307.1"/>
    <property type="molecule type" value="Transcribed_RNA"/>
</dbReference>
<sequence length="382" mass="44876">MVAQIRLCLLFVIGYTIGVLLALLFFTSQHPDKKLVWMSFLKNSEVQTNIIINHEFSGLRVHKEQVPSNLSAKNNPVLLLCVMFVKNLRNAYSSSNTWMEKCNNQLYFGAKSDKYLNIVTIKMTYTWFELCNVFRYIFNSFNSTYHWILFSNDNNFVIPDNLRQFVGYLNYSDKFYFGHEASFWNVNFNSGRSTYVISKGTLDALMSKFTSNEKCSFSGKKYKNMADYYLGKHLSSLGIYTSETRDDQFRHRFHVDPFSFLLNPEVQSDINDFEPRSIYKNIKGDKCCSPSTISFPVTSNSLMYFYNYLLYEVHFYKDARLVSSSDEDDQVWKNFIRENFPDVNISTTTAEKYYKIWNDLLDPPTIFNMKLKELFLKESETL</sequence>
<accession>A0A1B6DUF3</accession>
<keyword evidence="3 7" id="KW-0812">Transmembrane</keyword>
<keyword evidence="4" id="KW-0735">Signal-anchor</keyword>
<evidence type="ECO:0000256" key="3">
    <source>
        <dbReference type="ARBA" id="ARBA00022692"/>
    </source>
</evidence>
<gene>
    <name evidence="8" type="ORF">g.8513</name>
</gene>
<feature type="transmembrane region" description="Helical" evidence="7">
    <location>
        <begin position="7"/>
        <end position="26"/>
    </location>
</feature>
<reference evidence="8" key="1">
    <citation type="submission" date="2015-12" db="EMBL/GenBank/DDBJ databases">
        <title>De novo transcriptome assembly of four potential Pierce s Disease insect vectors from Arizona vineyards.</title>
        <authorList>
            <person name="Tassone E.E."/>
        </authorList>
    </citation>
    <scope>NUCLEOTIDE SEQUENCE</scope>
</reference>
<keyword evidence="5 7" id="KW-1133">Transmembrane helix</keyword>
<keyword evidence="6 7" id="KW-0472">Membrane</keyword>
<evidence type="ECO:0000313" key="8">
    <source>
        <dbReference type="EMBL" id="JAS29307.1"/>
    </source>
</evidence>
<evidence type="ECO:0000256" key="5">
    <source>
        <dbReference type="ARBA" id="ARBA00022989"/>
    </source>
</evidence>
<proteinExistence type="inferred from homology"/>
<dbReference type="InterPro" id="IPR026050">
    <property type="entry name" value="C1GALT1/C1GALT1_chp1"/>
</dbReference>
<dbReference type="PANTHER" id="PTHR23033:SF14">
    <property type="entry name" value="GLYCOPROTEIN-N-ACETYLGALACTOSAMINE 3-BETA-GALACTOSYLTRANSFERASE 1-RELATED"/>
    <property type="match status" value="1"/>
</dbReference>
<protein>
    <submittedName>
        <fullName evidence="8">Uncharacterized protein</fullName>
    </submittedName>
</protein>
<dbReference type="AlphaFoldDB" id="A0A1B6DUF3"/>
<evidence type="ECO:0000256" key="6">
    <source>
        <dbReference type="ARBA" id="ARBA00023136"/>
    </source>
</evidence>